<dbReference type="InterPro" id="IPR025714">
    <property type="entry name" value="Methyltranfer_dom"/>
</dbReference>
<proteinExistence type="predicted"/>
<name>A0AAD4LDY4_9AGAM</name>
<reference evidence="2" key="1">
    <citation type="submission" date="2022-01" db="EMBL/GenBank/DDBJ databases">
        <title>Comparative genomics reveals a dynamic genome evolution in the ectomycorrhizal milk-cap (Lactarius) mushrooms.</title>
        <authorList>
            <consortium name="DOE Joint Genome Institute"/>
            <person name="Lebreton A."/>
            <person name="Tang N."/>
            <person name="Kuo A."/>
            <person name="LaButti K."/>
            <person name="Drula E."/>
            <person name="Barry K."/>
            <person name="Clum A."/>
            <person name="Lipzen A."/>
            <person name="Mousain D."/>
            <person name="Ng V."/>
            <person name="Wang R."/>
            <person name="Wang X."/>
            <person name="Dai Y."/>
            <person name="Henrissat B."/>
            <person name="Grigoriev I.V."/>
            <person name="Guerin-Laguette A."/>
            <person name="Yu F."/>
            <person name="Martin F.M."/>
        </authorList>
    </citation>
    <scope>NUCLEOTIDE SEQUENCE</scope>
    <source>
        <strain evidence="2">QP</strain>
    </source>
</reference>
<organism evidence="2 3">
    <name type="scientific">Lactarius akahatsu</name>
    <dbReference type="NCBI Taxonomy" id="416441"/>
    <lineage>
        <taxon>Eukaryota</taxon>
        <taxon>Fungi</taxon>
        <taxon>Dikarya</taxon>
        <taxon>Basidiomycota</taxon>
        <taxon>Agaricomycotina</taxon>
        <taxon>Agaricomycetes</taxon>
        <taxon>Russulales</taxon>
        <taxon>Russulaceae</taxon>
        <taxon>Lactarius</taxon>
    </lineage>
</organism>
<comment type="caution">
    <text evidence="2">The sequence shown here is derived from an EMBL/GenBank/DDBJ whole genome shotgun (WGS) entry which is preliminary data.</text>
</comment>
<sequence>MVNHIPYVHRPFLPRIPPAEIRTPSRQGTFSTRSSSALVVCSALVGGKWACGLDRMAKQDKCVIYSFGINGGSSFELPLLECASCRVCGCDYSVNSWGPEITGDPELRRAHLKPFALSAT</sequence>
<gene>
    <name evidence="2" type="ORF">EDB92DRAFT_1890527</name>
</gene>
<dbReference type="AlphaFoldDB" id="A0AAD4LDY4"/>
<dbReference type="Proteomes" id="UP001201163">
    <property type="component" value="Unassembled WGS sequence"/>
</dbReference>
<evidence type="ECO:0000313" key="3">
    <source>
        <dbReference type="Proteomes" id="UP001201163"/>
    </source>
</evidence>
<accession>A0AAD4LDY4</accession>
<dbReference type="EMBL" id="JAKELL010000088">
    <property type="protein sequence ID" value="KAH8983436.1"/>
    <property type="molecule type" value="Genomic_DNA"/>
</dbReference>
<evidence type="ECO:0000259" key="1">
    <source>
        <dbReference type="Pfam" id="PF13383"/>
    </source>
</evidence>
<protein>
    <recommendedName>
        <fullName evidence="1">Methyltransferase domain-containing protein</fullName>
    </recommendedName>
</protein>
<feature type="domain" description="Methyltransferase" evidence="1">
    <location>
        <begin position="45"/>
        <end position="89"/>
    </location>
</feature>
<evidence type="ECO:0000313" key="2">
    <source>
        <dbReference type="EMBL" id="KAH8983436.1"/>
    </source>
</evidence>
<keyword evidence="3" id="KW-1185">Reference proteome</keyword>
<dbReference type="Pfam" id="PF13383">
    <property type="entry name" value="Methyltransf_22"/>
    <property type="match status" value="1"/>
</dbReference>